<reference evidence="2" key="1">
    <citation type="submission" date="2023-06" db="EMBL/GenBank/DDBJ databases">
        <authorList>
            <person name="Kurt Z."/>
        </authorList>
    </citation>
    <scope>NUCLEOTIDE SEQUENCE</scope>
</reference>
<dbReference type="AlphaFoldDB" id="A0AA86TYT8"/>
<name>A0AA86TYT8_9EUKA</name>
<dbReference type="Proteomes" id="UP001642409">
    <property type="component" value="Unassembled WGS sequence"/>
</dbReference>
<keyword evidence="1" id="KW-0812">Transmembrane</keyword>
<gene>
    <name evidence="2" type="ORF">HINF_LOCUS13233</name>
    <name evidence="4" type="ORF">HINF_LOCUS35763</name>
    <name evidence="3" type="ORF">HINF_LOCUS54377</name>
    <name evidence="5" type="ORF">HINF_LOCUS55790</name>
</gene>
<protein>
    <submittedName>
        <fullName evidence="4">Hypothetical_protein</fullName>
    </submittedName>
</protein>
<proteinExistence type="predicted"/>
<dbReference type="EMBL" id="CATOUU010001009">
    <property type="protein sequence ID" value="CAI9966732.1"/>
    <property type="molecule type" value="Genomic_DNA"/>
</dbReference>
<keyword evidence="6" id="KW-1185">Reference proteome</keyword>
<sequence>MSKNNQYCCVLTKRFCFLFLSLLTAGIILNFIPTEIQCPIYYEWSDNLAKYWEYQYVQQNIGVHKNIYTGSVSCSKPLRASKVCSFIQKKRLQKNESVLDSPVPLLVSVSRYLQCSRFSRIFRNDLQI</sequence>
<evidence type="ECO:0000313" key="2">
    <source>
        <dbReference type="EMBL" id="CAI9925588.1"/>
    </source>
</evidence>
<dbReference type="EMBL" id="CAXDID020000130">
    <property type="protein sequence ID" value="CAL6035093.1"/>
    <property type="molecule type" value="Genomic_DNA"/>
</dbReference>
<evidence type="ECO:0000313" key="4">
    <source>
        <dbReference type="EMBL" id="CAL6035093.1"/>
    </source>
</evidence>
<dbReference type="EMBL" id="CATOUU010000343">
    <property type="protein sequence ID" value="CAI9925588.1"/>
    <property type="molecule type" value="Genomic_DNA"/>
</dbReference>
<evidence type="ECO:0000313" key="6">
    <source>
        <dbReference type="Proteomes" id="UP001642409"/>
    </source>
</evidence>
<keyword evidence="1" id="KW-0472">Membrane</keyword>
<feature type="transmembrane region" description="Helical" evidence="1">
    <location>
        <begin position="12"/>
        <end position="32"/>
    </location>
</feature>
<evidence type="ECO:0000313" key="5">
    <source>
        <dbReference type="EMBL" id="CAL6072785.1"/>
    </source>
</evidence>
<dbReference type="EMBL" id="CAXDID020000297">
    <property type="protein sequence ID" value="CAL6072785.1"/>
    <property type="molecule type" value="Genomic_DNA"/>
</dbReference>
<accession>A0AA86TYT8</accession>
<organism evidence="2">
    <name type="scientific">Hexamita inflata</name>
    <dbReference type="NCBI Taxonomy" id="28002"/>
    <lineage>
        <taxon>Eukaryota</taxon>
        <taxon>Metamonada</taxon>
        <taxon>Diplomonadida</taxon>
        <taxon>Hexamitidae</taxon>
        <taxon>Hexamitinae</taxon>
        <taxon>Hexamita</taxon>
    </lineage>
</organism>
<keyword evidence="1" id="KW-1133">Transmembrane helix</keyword>
<evidence type="ECO:0000313" key="3">
    <source>
        <dbReference type="EMBL" id="CAI9966732.1"/>
    </source>
</evidence>
<comment type="caution">
    <text evidence="2">The sequence shown here is derived from an EMBL/GenBank/DDBJ whole genome shotgun (WGS) entry which is preliminary data.</text>
</comment>
<evidence type="ECO:0000256" key="1">
    <source>
        <dbReference type="SAM" id="Phobius"/>
    </source>
</evidence>
<reference evidence="4 6" key="2">
    <citation type="submission" date="2024-07" db="EMBL/GenBank/DDBJ databases">
        <authorList>
            <person name="Akdeniz Z."/>
        </authorList>
    </citation>
    <scope>NUCLEOTIDE SEQUENCE [LARGE SCALE GENOMIC DNA]</scope>
</reference>